<reference evidence="4" key="4">
    <citation type="submission" date="2020-05" db="EMBL/GenBank/DDBJ databases">
        <title>Complete genome sequence of Bradyrhizobium diazoefficiens XF6 isolated from soybean nodule.</title>
        <authorList>
            <person name="Noda R."/>
            <person name="Kakizaki K."/>
            <person name="Minamisawa K."/>
        </authorList>
    </citation>
    <scope>NUCLEOTIDE SEQUENCE</scope>
    <source>
        <strain evidence="4">XF6</strain>
    </source>
</reference>
<dbReference type="EMBL" id="AP023091">
    <property type="protein sequence ID" value="BCE19522.1"/>
    <property type="molecule type" value="Genomic_DNA"/>
</dbReference>
<dbReference type="EMBL" id="AP023098">
    <property type="protein sequence ID" value="BCE80811.1"/>
    <property type="molecule type" value="Genomic_DNA"/>
</dbReference>
<name>A0A810C0E6_9BRAD</name>
<dbReference type="AlphaFoldDB" id="A0A810C0E6"/>
<dbReference type="EMBL" id="AP023096">
    <property type="protein sequence ID" value="BCE63367.1"/>
    <property type="molecule type" value="Genomic_DNA"/>
</dbReference>
<sequence length="56" mass="6184">MGDLIIADRAGSFFVTARLRRIVAVLFMRKTEGMSEFVDSDNANAELAPISEPLLQ</sequence>
<reference evidence="2" key="2">
    <citation type="submission" date="2020-05" db="EMBL/GenBank/DDBJ databases">
        <title>Complete genome sequence of Bradyrhizobium diazoefficiens XF4 isolated from soybean nodule.</title>
        <authorList>
            <person name="Noda R."/>
            <person name="Kakizaki K."/>
            <person name="Minamisawa K."/>
        </authorList>
    </citation>
    <scope>NUCLEOTIDE SEQUENCE</scope>
    <source>
        <strain evidence="2">XF4</strain>
    </source>
</reference>
<reference evidence="1" key="1">
    <citation type="submission" date="2020-05" db="EMBL/GenBank/DDBJ databases">
        <title>Complete genome sequence of Bradyrhizobium diazoefficiens XF1 isolated from soybean nodule.</title>
        <authorList>
            <person name="Noda R."/>
            <person name="Kakizaki K."/>
            <person name="Minamisawa K."/>
        </authorList>
    </citation>
    <scope>NUCLEOTIDE SEQUENCE</scope>
    <source>
        <strain evidence="1">XF1</strain>
    </source>
</reference>
<evidence type="ECO:0000313" key="2">
    <source>
        <dbReference type="EMBL" id="BCE45775.1"/>
    </source>
</evidence>
<protein>
    <submittedName>
        <fullName evidence="5">Uncharacterized protein</fullName>
    </submittedName>
</protein>
<dbReference type="EMBL" id="AP023095">
    <property type="protein sequence ID" value="BCE54634.1"/>
    <property type="molecule type" value="Genomic_DNA"/>
</dbReference>
<evidence type="ECO:0000313" key="1">
    <source>
        <dbReference type="EMBL" id="BCE19522.1"/>
    </source>
</evidence>
<dbReference type="EMBL" id="AP023094">
    <property type="protein sequence ID" value="BCE45775.1"/>
    <property type="molecule type" value="Genomic_DNA"/>
</dbReference>
<evidence type="ECO:0000313" key="5">
    <source>
        <dbReference type="EMBL" id="BCE80811.1"/>
    </source>
</evidence>
<reference evidence="3" key="3">
    <citation type="submission" date="2020-05" db="EMBL/GenBank/DDBJ databases">
        <title>Complete genome sequence of Bradyrhizobium diazoefficiens XF5 isolated from soybean nodule.</title>
        <authorList>
            <person name="Noda R."/>
            <person name="Kakizaki K."/>
            <person name="Minamisawa K."/>
        </authorList>
    </citation>
    <scope>NUCLEOTIDE SEQUENCE</scope>
    <source>
        <strain evidence="3">XF5</strain>
    </source>
</reference>
<gene>
    <name evidence="1" type="ORF">XF1B_22030</name>
    <name evidence="2" type="ORF">XF4B_21240</name>
    <name evidence="3" type="ORF">XF5B_21460</name>
    <name evidence="4" type="ORF">XF6B_21660</name>
    <name evidence="5" type="ORF">XF9B_22320</name>
</gene>
<proteinExistence type="predicted"/>
<accession>A0A810C0E6</accession>
<evidence type="ECO:0000313" key="3">
    <source>
        <dbReference type="EMBL" id="BCE54634.1"/>
    </source>
</evidence>
<organism evidence="5">
    <name type="scientific">Bradyrhizobium diazoefficiens</name>
    <dbReference type="NCBI Taxonomy" id="1355477"/>
    <lineage>
        <taxon>Bacteria</taxon>
        <taxon>Pseudomonadati</taxon>
        <taxon>Pseudomonadota</taxon>
        <taxon>Alphaproteobacteria</taxon>
        <taxon>Hyphomicrobiales</taxon>
        <taxon>Nitrobacteraceae</taxon>
        <taxon>Bradyrhizobium</taxon>
    </lineage>
</organism>
<evidence type="ECO:0000313" key="4">
    <source>
        <dbReference type="EMBL" id="BCE63367.1"/>
    </source>
</evidence>
<reference evidence="5" key="5">
    <citation type="submission" date="2020-05" db="EMBL/GenBank/DDBJ databases">
        <title>Complete genome sequence of Bradyrhizobium diazoefficiens XF9 isolated from soybean nodule.</title>
        <authorList>
            <person name="Noda R."/>
            <person name="Kakizaki K."/>
            <person name="Minamisawa K."/>
        </authorList>
    </citation>
    <scope>NUCLEOTIDE SEQUENCE</scope>
    <source>
        <strain evidence="5">XF9</strain>
    </source>
</reference>